<proteinExistence type="predicted"/>
<evidence type="ECO:0000313" key="1">
    <source>
        <dbReference type="EMBL" id="AOZ63836.1"/>
    </source>
</evidence>
<keyword evidence="2" id="KW-1185">Reference proteome</keyword>
<name>A0A1I9SAN0_9CAUD</name>
<accession>A0A1I9SAN0</accession>
<organism evidence="1 2">
    <name type="scientific">Rhodococcus phage Weasels2</name>
    <dbReference type="NCBI Taxonomy" id="1897437"/>
    <lineage>
        <taxon>Viruses</taxon>
        <taxon>Duplodnaviria</taxon>
        <taxon>Heunggongvirae</taxon>
        <taxon>Uroviricota</taxon>
        <taxon>Caudoviricetes</taxon>
        <taxon>Weaselvirus</taxon>
        <taxon>Weaselvirus weasel</taxon>
    </lineage>
</organism>
<protein>
    <submittedName>
        <fullName evidence="1">Uncharacterized protein</fullName>
    </submittedName>
</protein>
<gene>
    <name evidence="1" type="ORF">SEA_WEASELS2_258</name>
</gene>
<reference evidence="2" key="1">
    <citation type="submission" date="2016-08" db="EMBL/GenBank/DDBJ databases">
        <authorList>
            <person name="Seilhamer J.J."/>
        </authorList>
    </citation>
    <scope>NUCLEOTIDE SEQUENCE [LARGE SCALE GENOMIC DNA]</scope>
</reference>
<sequence>MSNYAYIDKDFDLTSVKATIFKPNGKYYTEYELDFTYVFDCEYIDHIDSTLAAYENTHGKPWNRTMHLVVMNHPYGFPVMIPTLRIVRPATDDLDPGH</sequence>
<dbReference type="EMBL" id="KX774321">
    <property type="protein sequence ID" value="AOZ63836.1"/>
    <property type="molecule type" value="Genomic_DNA"/>
</dbReference>
<dbReference type="Proteomes" id="UP000224902">
    <property type="component" value="Segment"/>
</dbReference>
<evidence type="ECO:0000313" key="2">
    <source>
        <dbReference type="Proteomes" id="UP000224902"/>
    </source>
</evidence>